<dbReference type="InterPro" id="IPR023210">
    <property type="entry name" value="NADP_OxRdtase_dom"/>
</dbReference>
<name>A0A1M4SX95_9BACT</name>
<sequence length="273" mass="30593">MLTRNIPSTGETLPVIGLGTWQTFDVAPARYPLLKEVLETLYAAGGRLIDSSPMYGRSEEVVGDITSSMPEQNDFFYATKVWTQGASAGKSQIAESFRLMKRKVMDLVQIHNLLDWHIHLPYLRELKEEGKLRYVGITHYQDSSHDDLAKLIRNEPIDFVQFNYSILSRHAEKSLLPLCADEGVATLINRPFGEGSHLRKVTHLPLPSWAADWGIDNWGSFFLKFILAHPAVTCVIPATSDRQHAIENLQAANGPLPDVGTLKKMVAYVEHAN</sequence>
<dbReference type="Proteomes" id="UP000184048">
    <property type="component" value="Unassembled WGS sequence"/>
</dbReference>
<keyword evidence="3" id="KW-1185">Reference proteome</keyword>
<feature type="domain" description="NADP-dependent oxidoreductase" evidence="1">
    <location>
        <begin position="16"/>
        <end position="258"/>
    </location>
</feature>
<dbReference type="Pfam" id="PF00248">
    <property type="entry name" value="Aldo_ket_red"/>
    <property type="match status" value="1"/>
</dbReference>
<organism evidence="2 3">
    <name type="scientific">Flavisolibacter ginsengisoli DSM 18119</name>
    <dbReference type="NCBI Taxonomy" id="1121884"/>
    <lineage>
        <taxon>Bacteria</taxon>
        <taxon>Pseudomonadati</taxon>
        <taxon>Bacteroidota</taxon>
        <taxon>Chitinophagia</taxon>
        <taxon>Chitinophagales</taxon>
        <taxon>Chitinophagaceae</taxon>
        <taxon>Flavisolibacter</taxon>
    </lineage>
</organism>
<proteinExistence type="predicted"/>
<dbReference type="AlphaFoldDB" id="A0A1M4SX95"/>
<evidence type="ECO:0000259" key="1">
    <source>
        <dbReference type="Pfam" id="PF00248"/>
    </source>
</evidence>
<dbReference type="OrthoDB" id="9783572at2"/>
<evidence type="ECO:0000313" key="2">
    <source>
        <dbReference type="EMBL" id="SHE36815.1"/>
    </source>
</evidence>
<dbReference type="Gene3D" id="3.20.20.100">
    <property type="entry name" value="NADP-dependent oxidoreductase domain"/>
    <property type="match status" value="1"/>
</dbReference>
<dbReference type="STRING" id="1121884.SAMN02745131_00263"/>
<gene>
    <name evidence="2" type="ORF">SAMN02745131_00263</name>
</gene>
<dbReference type="RefSeq" id="WP_072833421.1">
    <property type="nucleotide sequence ID" value="NZ_FQUU01000001.1"/>
</dbReference>
<evidence type="ECO:0000313" key="3">
    <source>
        <dbReference type="Proteomes" id="UP000184048"/>
    </source>
</evidence>
<dbReference type="EMBL" id="FQUU01000001">
    <property type="protein sequence ID" value="SHE36815.1"/>
    <property type="molecule type" value="Genomic_DNA"/>
</dbReference>
<dbReference type="InterPro" id="IPR036812">
    <property type="entry name" value="NAD(P)_OxRdtase_dom_sf"/>
</dbReference>
<accession>A0A1M4SX95</accession>
<dbReference type="InterPro" id="IPR053135">
    <property type="entry name" value="AKR2_Oxidoreductase"/>
</dbReference>
<dbReference type="SUPFAM" id="SSF51430">
    <property type="entry name" value="NAD(P)-linked oxidoreductase"/>
    <property type="match status" value="1"/>
</dbReference>
<protein>
    <submittedName>
        <fullName evidence="2">Aldo/keto reductase</fullName>
    </submittedName>
</protein>
<dbReference type="PANTHER" id="PTHR43312:SF1">
    <property type="entry name" value="NADP-DEPENDENT OXIDOREDUCTASE DOMAIN-CONTAINING PROTEIN"/>
    <property type="match status" value="1"/>
</dbReference>
<dbReference type="CDD" id="cd19095">
    <property type="entry name" value="AKR_PA4992-like"/>
    <property type="match status" value="1"/>
</dbReference>
<dbReference type="PANTHER" id="PTHR43312">
    <property type="entry name" value="D-THREO-ALDOSE 1-DEHYDROGENASE"/>
    <property type="match status" value="1"/>
</dbReference>
<reference evidence="2 3" key="1">
    <citation type="submission" date="2016-11" db="EMBL/GenBank/DDBJ databases">
        <authorList>
            <person name="Jaros S."/>
            <person name="Januszkiewicz K."/>
            <person name="Wedrychowicz H."/>
        </authorList>
    </citation>
    <scope>NUCLEOTIDE SEQUENCE [LARGE SCALE GENOMIC DNA]</scope>
    <source>
        <strain evidence="2 3">DSM 18119</strain>
    </source>
</reference>